<proteinExistence type="predicted"/>
<dbReference type="OrthoDB" id="1854502at2759"/>
<evidence type="ECO:0000313" key="3">
    <source>
        <dbReference type="Proteomes" id="UP001152622"/>
    </source>
</evidence>
<protein>
    <submittedName>
        <fullName evidence="2">Uncharacterized protein</fullName>
    </submittedName>
</protein>
<dbReference type="EMBL" id="JAINUF010000007">
    <property type="protein sequence ID" value="KAJ8354461.1"/>
    <property type="molecule type" value="Genomic_DNA"/>
</dbReference>
<keyword evidence="3" id="KW-1185">Reference proteome</keyword>
<evidence type="ECO:0000256" key="1">
    <source>
        <dbReference type="SAM" id="MobiDB-lite"/>
    </source>
</evidence>
<evidence type="ECO:0000313" key="2">
    <source>
        <dbReference type="EMBL" id="KAJ8354461.1"/>
    </source>
</evidence>
<comment type="caution">
    <text evidence="2">The sequence shown here is derived from an EMBL/GenBank/DDBJ whole genome shotgun (WGS) entry which is preliminary data.</text>
</comment>
<sequence length="169" mass="18462">MAGSHHRGGVVHKECKNAAHWANVKGHLPSQQGLRGVLGVDVDPPPGDAVEPQADMNASEGSKRTAGPPQVTGTGNEEHFTGISELPKKRCAVLSGRCVSAHEGRLVTVTQRRQLLCERPPGKTAQCDSYTSFKRHQTHPGPQGRSSERRRYRNQKNTGMNEEARFKIP</sequence>
<dbReference type="Proteomes" id="UP001152622">
    <property type="component" value="Chromosome 7"/>
</dbReference>
<gene>
    <name evidence="2" type="ORF">SKAU_G00220280</name>
</gene>
<name>A0A9Q1FAM9_SYNKA</name>
<feature type="region of interest" description="Disordered" evidence="1">
    <location>
        <begin position="35"/>
        <end position="82"/>
    </location>
</feature>
<accession>A0A9Q1FAM9</accession>
<reference evidence="2" key="1">
    <citation type="journal article" date="2023" name="Science">
        <title>Genome structures resolve the early diversification of teleost fishes.</title>
        <authorList>
            <person name="Parey E."/>
            <person name="Louis A."/>
            <person name="Montfort J."/>
            <person name="Bouchez O."/>
            <person name="Roques C."/>
            <person name="Iampietro C."/>
            <person name="Lluch J."/>
            <person name="Castinel A."/>
            <person name="Donnadieu C."/>
            <person name="Desvignes T."/>
            <person name="Floi Bucao C."/>
            <person name="Jouanno E."/>
            <person name="Wen M."/>
            <person name="Mejri S."/>
            <person name="Dirks R."/>
            <person name="Jansen H."/>
            <person name="Henkel C."/>
            <person name="Chen W.J."/>
            <person name="Zahm M."/>
            <person name="Cabau C."/>
            <person name="Klopp C."/>
            <person name="Thompson A.W."/>
            <person name="Robinson-Rechavi M."/>
            <person name="Braasch I."/>
            <person name="Lecointre G."/>
            <person name="Bobe J."/>
            <person name="Postlethwait J.H."/>
            <person name="Berthelot C."/>
            <person name="Roest Crollius H."/>
            <person name="Guiguen Y."/>
        </authorList>
    </citation>
    <scope>NUCLEOTIDE SEQUENCE</scope>
    <source>
        <strain evidence="2">WJC10195</strain>
    </source>
</reference>
<organism evidence="2 3">
    <name type="scientific">Synaphobranchus kaupii</name>
    <name type="common">Kaup's arrowtooth eel</name>
    <dbReference type="NCBI Taxonomy" id="118154"/>
    <lineage>
        <taxon>Eukaryota</taxon>
        <taxon>Metazoa</taxon>
        <taxon>Chordata</taxon>
        <taxon>Craniata</taxon>
        <taxon>Vertebrata</taxon>
        <taxon>Euteleostomi</taxon>
        <taxon>Actinopterygii</taxon>
        <taxon>Neopterygii</taxon>
        <taxon>Teleostei</taxon>
        <taxon>Anguilliformes</taxon>
        <taxon>Synaphobranchidae</taxon>
        <taxon>Synaphobranchus</taxon>
    </lineage>
</organism>
<dbReference type="AlphaFoldDB" id="A0A9Q1FAM9"/>
<feature type="region of interest" description="Disordered" evidence="1">
    <location>
        <begin position="120"/>
        <end position="169"/>
    </location>
</feature>